<feature type="region of interest" description="Disordered" evidence="1">
    <location>
        <begin position="49"/>
        <end position="138"/>
    </location>
</feature>
<evidence type="ECO:0000313" key="3">
    <source>
        <dbReference type="Proteomes" id="UP000650833"/>
    </source>
</evidence>
<dbReference type="OrthoDB" id="2285740at2759"/>
<feature type="compositionally biased region" description="Polar residues" evidence="1">
    <location>
        <begin position="487"/>
        <end position="499"/>
    </location>
</feature>
<feature type="region of interest" description="Disordered" evidence="1">
    <location>
        <begin position="279"/>
        <end position="317"/>
    </location>
</feature>
<feature type="region of interest" description="Disordered" evidence="1">
    <location>
        <begin position="419"/>
        <end position="631"/>
    </location>
</feature>
<protein>
    <submittedName>
        <fullName evidence="2">Uncharacterized protein</fullName>
    </submittedName>
</protein>
<organism evidence="2 3">
    <name type="scientific">Mucor plumbeus</name>
    <dbReference type="NCBI Taxonomy" id="97098"/>
    <lineage>
        <taxon>Eukaryota</taxon>
        <taxon>Fungi</taxon>
        <taxon>Fungi incertae sedis</taxon>
        <taxon>Mucoromycota</taxon>
        <taxon>Mucoromycotina</taxon>
        <taxon>Mucoromycetes</taxon>
        <taxon>Mucorales</taxon>
        <taxon>Mucorineae</taxon>
        <taxon>Mucoraceae</taxon>
        <taxon>Mucor</taxon>
    </lineage>
</organism>
<evidence type="ECO:0000256" key="1">
    <source>
        <dbReference type="SAM" id="MobiDB-lite"/>
    </source>
</evidence>
<feature type="compositionally biased region" description="Low complexity" evidence="1">
    <location>
        <begin position="345"/>
        <end position="391"/>
    </location>
</feature>
<dbReference type="AlphaFoldDB" id="A0A8H7V491"/>
<feature type="compositionally biased region" description="Polar residues" evidence="1">
    <location>
        <begin position="279"/>
        <end position="313"/>
    </location>
</feature>
<keyword evidence="3" id="KW-1185">Reference proteome</keyword>
<feature type="compositionally biased region" description="Low complexity" evidence="1">
    <location>
        <begin position="477"/>
        <end position="486"/>
    </location>
</feature>
<feature type="compositionally biased region" description="Low complexity" evidence="1">
    <location>
        <begin position="72"/>
        <end position="104"/>
    </location>
</feature>
<feature type="compositionally biased region" description="Low complexity" evidence="1">
    <location>
        <begin position="240"/>
        <end position="256"/>
    </location>
</feature>
<comment type="caution">
    <text evidence="2">The sequence shown here is derived from an EMBL/GenBank/DDBJ whole genome shotgun (WGS) entry which is preliminary data.</text>
</comment>
<feature type="region of interest" description="Disordered" evidence="1">
    <location>
        <begin position="701"/>
        <end position="748"/>
    </location>
</feature>
<feature type="compositionally biased region" description="Polar residues" evidence="1">
    <location>
        <begin position="450"/>
        <end position="467"/>
    </location>
</feature>
<feature type="compositionally biased region" description="Low complexity" evidence="1">
    <location>
        <begin position="202"/>
        <end position="225"/>
    </location>
</feature>
<dbReference type="EMBL" id="JAEPRC010000093">
    <property type="protein sequence ID" value="KAG2209586.1"/>
    <property type="molecule type" value="Genomic_DNA"/>
</dbReference>
<feature type="compositionally biased region" description="Basic and acidic residues" evidence="1">
    <location>
        <begin position="579"/>
        <end position="593"/>
    </location>
</feature>
<feature type="compositionally biased region" description="Low complexity" evidence="1">
    <location>
        <begin position="733"/>
        <end position="748"/>
    </location>
</feature>
<accession>A0A8H7V491</accession>
<proteinExistence type="predicted"/>
<name>A0A8H7V491_9FUNG</name>
<feature type="region of interest" description="Disordered" evidence="1">
    <location>
        <begin position="193"/>
        <end position="258"/>
    </location>
</feature>
<feature type="compositionally biased region" description="Acidic residues" evidence="1">
    <location>
        <begin position="563"/>
        <end position="575"/>
    </location>
</feature>
<feature type="compositionally biased region" description="Acidic residues" evidence="1">
    <location>
        <begin position="601"/>
        <end position="626"/>
    </location>
</feature>
<feature type="compositionally biased region" description="Basic and acidic residues" evidence="1">
    <location>
        <begin position="523"/>
        <end position="532"/>
    </location>
</feature>
<sequence length="958" mass="106952">MRNLFDTRKENKSIKLVKKLQEEADKEWENEITRRREQELNDEAIAKELQAQLEQDNTSRSSVPSPPPLPTKPRAYNSSINISSNGATTSSASASASANYSTNSLPTSSSITPLFSISNNSDSQHPALPPRDQNASKKPIKSYLSSERYKPELQFALASPTPSPSSVFYQKTPKITPSISPLHALETPKITTATAKDNTPLNNHNFYGNNNSNSHNASSGNSNINPTSPIIMQPARPAFTQPQPSQPASTQPTSQPIINHMDMPIPTDVNPINYQPIVATTNNSAPSSYSNHHTPTVNVTSPDNHHQPPQYSLHNPDPIVLPLAQQQHYNSAPAVIPVAPPNPMYQNQQNGSNSSSSSYFPPQQQQQQQSYPYQPIRQSTSSPPVSLPLNSNAMYQHSNYSQQQQQQQHLPTQQPQYSFNSVYQSTPPPQQQSQQSQQPPPPPPQQRQQHYQSTKPPLASASSSSGFQLPPMPAFVSSSTTTAAASKSQPQKQNSTLALSNPYYKKQDDQKKPQFSNSTISLKPDEEQPNEHSDEEDDWDNIKSKKSTYRPPTPIAVAVSDHSEDDDDKESEIDYSDMIYDRRNESNEEKQVVEDQQGEEKEQEEEEEEEEEGDWEDTAIDPFDDDFAVHVPKGSTATSATVVGDFRKKKSSSTVTSLTPSLQILDPTILPTTTTTSPPPLEEKIAVEKRKPKQDKIEELVEDNTPRQYVEKESEDIEPRPITPHVRQPSMGSFIPPSSTSATSSSGSFYQPLQAQHQHQHLQNSYYNRPQSTPLIELDLPEDESSKVYPTNILKAGAPPPPMSANNPYVKKQGIVPATDYGYFKESDQVKNKTLPKLPKSATSDDDRHITVSSINPGQRVWIKIHPTDTGKDLAERIHIVASYQTRRVTKITTKNGRTIPLDNKPLFEDWNEIINFKEGEQWTVEWVPIEHPYVDIITEGKEFMKQLKANFRGSSSK</sequence>
<feature type="compositionally biased region" description="Polar residues" evidence="1">
    <location>
        <begin position="105"/>
        <end position="124"/>
    </location>
</feature>
<gene>
    <name evidence="2" type="ORF">INT46_007581</name>
</gene>
<reference evidence="2" key="1">
    <citation type="submission" date="2020-12" db="EMBL/GenBank/DDBJ databases">
        <title>Metabolic potential, ecology and presence of endohyphal bacteria is reflected in genomic diversity of Mucoromycotina.</title>
        <authorList>
            <person name="Muszewska A."/>
            <person name="Okrasinska A."/>
            <person name="Steczkiewicz K."/>
            <person name="Drgas O."/>
            <person name="Orlowska M."/>
            <person name="Perlinska-Lenart U."/>
            <person name="Aleksandrzak-Piekarczyk T."/>
            <person name="Szatraj K."/>
            <person name="Zielenkiewicz U."/>
            <person name="Pilsyk S."/>
            <person name="Malc E."/>
            <person name="Mieczkowski P."/>
            <person name="Kruszewska J.S."/>
            <person name="Biernat P."/>
            <person name="Pawlowska J."/>
        </authorList>
    </citation>
    <scope>NUCLEOTIDE SEQUENCE</scope>
    <source>
        <strain evidence="2">CBS 226.32</strain>
    </source>
</reference>
<dbReference type="Proteomes" id="UP000650833">
    <property type="component" value="Unassembled WGS sequence"/>
</dbReference>
<feature type="region of interest" description="Disordered" evidence="1">
    <location>
        <begin position="334"/>
        <end position="391"/>
    </location>
</feature>
<dbReference type="CDD" id="cd22249">
    <property type="entry name" value="UDM1_RNF168_RNF169-like"/>
    <property type="match status" value="1"/>
</dbReference>
<evidence type="ECO:0000313" key="2">
    <source>
        <dbReference type="EMBL" id="KAG2209586.1"/>
    </source>
</evidence>